<feature type="region of interest" description="Disordered" evidence="1">
    <location>
        <begin position="1"/>
        <end position="157"/>
    </location>
</feature>
<gene>
    <name evidence="3" type="ORF">C8A04DRAFT_15164</name>
</gene>
<feature type="compositionally biased region" description="Basic and acidic residues" evidence="1">
    <location>
        <begin position="221"/>
        <end position="238"/>
    </location>
</feature>
<feature type="compositionally biased region" description="Basic and acidic residues" evidence="1">
    <location>
        <begin position="94"/>
        <end position="118"/>
    </location>
</feature>
<sequence length="513" mass="60963">MSRSRVDFDERDYMPRRSQHHEEVDIRVRERSRERVNDRVPAFMREDNRRPEPGQLVLRQREVETIERPRAPRSPSPTRVTQRIIQRTRSISPPRRDEEEISFRRVVREPSRGPVERVRYHRPRSPSPESEVRERIRVTQREPSPAPAPRPPTPKVIKGPTIEREVITHYRDIDHGVVQARPPSPPPTRHRDSETEIDVYTRRGETEVDIIRRNAARGRSVSRERPSRRPPTWEDDLRLQADSKHLHVDIERRRSVSRARRAHSAAPPAREFDEEAYEITNKINSRGKMGEAWNGITKDWSIVDVPPGTERVRMDGAGGASAEVDWTKYSGVRRTKFIPEREERGSAVSSTTSFTELRAPEHNRERRLSVQIVDKDRDVEIEKVTDRRITLRGSSPPRRDPETWTEITKDLVIREAIEELGYQFEETEYFFYIVEYLAYKDVLRLVQLSDRIRAARKERAREIAIEREWREEYTHRNHHHHRQSKYDIEFEDDRVVEREVTFETRHPGRHHRH</sequence>
<proteinExistence type="predicted"/>
<name>A0AAN6UYG7_9PEZI</name>
<accession>A0AAN6UYG7</accession>
<feature type="compositionally biased region" description="Basic and acidic residues" evidence="1">
    <location>
        <begin position="59"/>
        <end position="70"/>
    </location>
</feature>
<feature type="region of interest" description="Disordered" evidence="1">
    <location>
        <begin position="213"/>
        <end position="238"/>
    </location>
</feature>
<dbReference type="InterPro" id="IPR058348">
    <property type="entry name" value="DUF8035"/>
</dbReference>
<feature type="compositionally biased region" description="Basic and acidic residues" evidence="1">
    <location>
        <begin position="1"/>
        <end position="52"/>
    </location>
</feature>
<reference evidence="3" key="1">
    <citation type="journal article" date="2023" name="Mol. Phylogenet. Evol.">
        <title>Genome-scale phylogeny and comparative genomics of the fungal order Sordariales.</title>
        <authorList>
            <person name="Hensen N."/>
            <person name="Bonometti L."/>
            <person name="Westerberg I."/>
            <person name="Brannstrom I.O."/>
            <person name="Guillou S."/>
            <person name="Cros-Aarteil S."/>
            <person name="Calhoun S."/>
            <person name="Haridas S."/>
            <person name="Kuo A."/>
            <person name="Mondo S."/>
            <person name="Pangilinan J."/>
            <person name="Riley R."/>
            <person name="LaButti K."/>
            <person name="Andreopoulos B."/>
            <person name="Lipzen A."/>
            <person name="Chen C."/>
            <person name="Yan M."/>
            <person name="Daum C."/>
            <person name="Ng V."/>
            <person name="Clum A."/>
            <person name="Steindorff A."/>
            <person name="Ohm R.A."/>
            <person name="Martin F."/>
            <person name="Silar P."/>
            <person name="Natvig D.O."/>
            <person name="Lalanne C."/>
            <person name="Gautier V."/>
            <person name="Ament-Velasquez S.L."/>
            <person name="Kruys A."/>
            <person name="Hutchinson M.I."/>
            <person name="Powell A.J."/>
            <person name="Barry K."/>
            <person name="Miller A.N."/>
            <person name="Grigoriev I.V."/>
            <person name="Debuchy R."/>
            <person name="Gladieux P."/>
            <person name="Hiltunen Thoren M."/>
            <person name="Johannesson H."/>
        </authorList>
    </citation>
    <scope>NUCLEOTIDE SEQUENCE</scope>
    <source>
        <strain evidence="3">CBS 141.50</strain>
    </source>
</reference>
<feature type="compositionally biased region" description="Basic and acidic residues" evidence="1">
    <location>
        <begin position="130"/>
        <end position="140"/>
    </location>
</feature>
<evidence type="ECO:0000313" key="3">
    <source>
        <dbReference type="EMBL" id="KAK4140206.1"/>
    </source>
</evidence>
<dbReference type="GeneID" id="87814992"/>
<evidence type="ECO:0000259" key="2">
    <source>
        <dbReference type="Pfam" id="PF26118"/>
    </source>
</evidence>
<dbReference type="AlphaFoldDB" id="A0AAN6UYG7"/>
<protein>
    <recommendedName>
        <fullName evidence="2">DUF8035 domain-containing protein</fullName>
    </recommendedName>
</protein>
<evidence type="ECO:0000313" key="4">
    <source>
        <dbReference type="Proteomes" id="UP001302676"/>
    </source>
</evidence>
<feature type="compositionally biased region" description="Pro residues" evidence="1">
    <location>
        <begin position="144"/>
        <end position="154"/>
    </location>
</feature>
<dbReference type="EMBL" id="MU853637">
    <property type="protein sequence ID" value="KAK4140206.1"/>
    <property type="molecule type" value="Genomic_DNA"/>
</dbReference>
<evidence type="ECO:0000256" key="1">
    <source>
        <dbReference type="SAM" id="MobiDB-lite"/>
    </source>
</evidence>
<dbReference type="RefSeq" id="XP_062633577.1">
    <property type="nucleotide sequence ID" value="XM_062778379.1"/>
</dbReference>
<dbReference type="Pfam" id="PF26118">
    <property type="entry name" value="DUF8035"/>
    <property type="match status" value="1"/>
</dbReference>
<feature type="domain" description="DUF8035" evidence="2">
    <location>
        <begin position="402"/>
        <end position="455"/>
    </location>
</feature>
<organism evidence="3 4">
    <name type="scientific">Dichotomopilus funicola</name>
    <dbReference type="NCBI Taxonomy" id="1934379"/>
    <lineage>
        <taxon>Eukaryota</taxon>
        <taxon>Fungi</taxon>
        <taxon>Dikarya</taxon>
        <taxon>Ascomycota</taxon>
        <taxon>Pezizomycotina</taxon>
        <taxon>Sordariomycetes</taxon>
        <taxon>Sordariomycetidae</taxon>
        <taxon>Sordariales</taxon>
        <taxon>Chaetomiaceae</taxon>
        <taxon>Dichotomopilus</taxon>
    </lineage>
</organism>
<reference evidence="3" key="2">
    <citation type="submission" date="2023-05" db="EMBL/GenBank/DDBJ databases">
        <authorList>
            <consortium name="Lawrence Berkeley National Laboratory"/>
            <person name="Steindorff A."/>
            <person name="Hensen N."/>
            <person name="Bonometti L."/>
            <person name="Westerberg I."/>
            <person name="Brannstrom I.O."/>
            <person name="Guillou S."/>
            <person name="Cros-Aarteil S."/>
            <person name="Calhoun S."/>
            <person name="Haridas S."/>
            <person name="Kuo A."/>
            <person name="Mondo S."/>
            <person name="Pangilinan J."/>
            <person name="Riley R."/>
            <person name="Labutti K."/>
            <person name="Andreopoulos B."/>
            <person name="Lipzen A."/>
            <person name="Chen C."/>
            <person name="Yanf M."/>
            <person name="Daum C."/>
            <person name="Ng V."/>
            <person name="Clum A."/>
            <person name="Ohm R."/>
            <person name="Martin F."/>
            <person name="Silar P."/>
            <person name="Natvig D."/>
            <person name="Lalanne C."/>
            <person name="Gautier V."/>
            <person name="Ament-Velasquez S.L."/>
            <person name="Kruys A."/>
            <person name="Hutchinson M.I."/>
            <person name="Powell A.J."/>
            <person name="Barry K."/>
            <person name="Miller A.N."/>
            <person name="Grigoriev I.V."/>
            <person name="Debuchy R."/>
            <person name="Gladieux P."/>
            <person name="Thoren M.H."/>
            <person name="Johannesson H."/>
        </authorList>
    </citation>
    <scope>NUCLEOTIDE SEQUENCE</scope>
    <source>
        <strain evidence="3">CBS 141.50</strain>
    </source>
</reference>
<comment type="caution">
    <text evidence="3">The sequence shown here is derived from an EMBL/GenBank/DDBJ whole genome shotgun (WGS) entry which is preliminary data.</text>
</comment>
<keyword evidence="4" id="KW-1185">Reference proteome</keyword>
<feature type="compositionally biased region" description="Low complexity" evidence="1">
    <location>
        <begin position="76"/>
        <end position="93"/>
    </location>
</feature>
<dbReference type="Proteomes" id="UP001302676">
    <property type="component" value="Unassembled WGS sequence"/>
</dbReference>